<dbReference type="Pfam" id="PF03168">
    <property type="entry name" value="LEA_2"/>
    <property type="match status" value="1"/>
</dbReference>
<sequence>MSDGVYLPPSKPTARPGGPPAFPPTKAQSTGATRLAYRPYPAKAAPRRRRGLCCSCCLCFVMLLAVLVILAALAGGIFYAIYRPRRPAFSVSTLRVVSFNVSSSGHLASRLDINVTSRNPNKKLAYLYDPITFSILSGGADIGDGSFSAFVQDAGSVTPLSAPASISGQSLDAATASGLRRNRGGVPAEVEMETKAGVKIGGLKTKRIGMKVRCEGLSVALPAGKKAAAASPGGDCTVKLRLKIWKWSIQ</sequence>
<dbReference type="OrthoDB" id="777167at2759"/>
<gene>
    <name evidence="8" type="ORF">ZIOFF_033133</name>
</gene>
<proteinExistence type="predicted"/>
<feature type="transmembrane region" description="Helical" evidence="6">
    <location>
        <begin position="52"/>
        <end position="82"/>
    </location>
</feature>
<evidence type="ECO:0000256" key="4">
    <source>
        <dbReference type="ARBA" id="ARBA00023136"/>
    </source>
</evidence>
<name>A0A8J5GJT9_ZINOF</name>
<dbReference type="InterPro" id="IPR004864">
    <property type="entry name" value="LEA_2"/>
</dbReference>
<evidence type="ECO:0000256" key="2">
    <source>
        <dbReference type="ARBA" id="ARBA00022692"/>
    </source>
</evidence>
<dbReference type="PANTHER" id="PTHR31234">
    <property type="entry name" value="LATE EMBRYOGENESIS ABUNDANT (LEA) HYDROXYPROLINE-RICH GLYCOPROTEIN FAMILY"/>
    <property type="match status" value="1"/>
</dbReference>
<dbReference type="AlphaFoldDB" id="A0A8J5GJT9"/>
<keyword evidence="3 6" id="KW-1133">Transmembrane helix</keyword>
<evidence type="ECO:0000313" key="9">
    <source>
        <dbReference type="Proteomes" id="UP000734854"/>
    </source>
</evidence>
<evidence type="ECO:0000256" key="5">
    <source>
        <dbReference type="SAM" id="MobiDB-lite"/>
    </source>
</evidence>
<dbReference type="Proteomes" id="UP000734854">
    <property type="component" value="Unassembled WGS sequence"/>
</dbReference>
<evidence type="ECO:0000256" key="3">
    <source>
        <dbReference type="ARBA" id="ARBA00022989"/>
    </source>
</evidence>
<organism evidence="8 9">
    <name type="scientific">Zingiber officinale</name>
    <name type="common">Ginger</name>
    <name type="synonym">Amomum zingiber</name>
    <dbReference type="NCBI Taxonomy" id="94328"/>
    <lineage>
        <taxon>Eukaryota</taxon>
        <taxon>Viridiplantae</taxon>
        <taxon>Streptophyta</taxon>
        <taxon>Embryophyta</taxon>
        <taxon>Tracheophyta</taxon>
        <taxon>Spermatophyta</taxon>
        <taxon>Magnoliopsida</taxon>
        <taxon>Liliopsida</taxon>
        <taxon>Zingiberales</taxon>
        <taxon>Zingiberaceae</taxon>
        <taxon>Zingiber</taxon>
    </lineage>
</organism>
<dbReference type="EMBL" id="JACMSC010000009">
    <property type="protein sequence ID" value="KAG6507781.1"/>
    <property type="molecule type" value="Genomic_DNA"/>
</dbReference>
<comment type="subcellular location">
    <subcellularLocation>
        <location evidence="1">Membrane</location>
        <topology evidence="1">Single-pass membrane protein</topology>
    </subcellularLocation>
</comment>
<feature type="domain" description="Late embryogenesis abundant protein LEA-2 subgroup" evidence="7">
    <location>
        <begin position="115"/>
        <end position="214"/>
    </location>
</feature>
<evidence type="ECO:0000259" key="7">
    <source>
        <dbReference type="Pfam" id="PF03168"/>
    </source>
</evidence>
<keyword evidence="9" id="KW-1185">Reference proteome</keyword>
<dbReference type="PANTHER" id="PTHR31234:SF2">
    <property type="entry name" value="OS05G0199100 PROTEIN"/>
    <property type="match status" value="1"/>
</dbReference>
<evidence type="ECO:0000256" key="6">
    <source>
        <dbReference type="SAM" id="Phobius"/>
    </source>
</evidence>
<keyword evidence="2 6" id="KW-0812">Transmembrane</keyword>
<protein>
    <recommendedName>
        <fullName evidence="7">Late embryogenesis abundant protein LEA-2 subgroup domain-containing protein</fullName>
    </recommendedName>
</protein>
<dbReference type="GO" id="GO:0098542">
    <property type="term" value="P:defense response to other organism"/>
    <property type="evidence" value="ECO:0007669"/>
    <property type="project" value="InterPro"/>
</dbReference>
<accession>A0A8J5GJT9</accession>
<evidence type="ECO:0000313" key="8">
    <source>
        <dbReference type="EMBL" id="KAG6507781.1"/>
    </source>
</evidence>
<dbReference type="InterPro" id="IPR044839">
    <property type="entry name" value="NDR1-like"/>
</dbReference>
<keyword evidence="4 6" id="KW-0472">Membrane</keyword>
<evidence type="ECO:0000256" key="1">
    <source>
        <dbReference type="ARBA" id="ARBA00004167"/>
    </source>
</evidence>
<comment type="caution">
    <text evidence="8">The sequence shown here is derived from an EMBL/GenBank/DDBJ whole genome shotgun (WGS) entry which is preliminary data.</text>
</comment>
<dbReference type="GO" id="GO:0005886">
    <property type="term" value="C:plasma membrane"/>
    <property type="evidence" value="ECO:0007669"/>
    <property type="project" value="TreeGrafter"/>
</dbReference>
<reference evidence="8 9" key="1">
    <citation type="submission" date="2020-08" db="EMBL/GenBank/DDBJ databases">
        <title>Plant Genome Project.</title>
        <authorList>
            <person name="Zhang R.-G."/>
        </authorList>
    </citation>
    <scope>NUCLEOTIDE SEQUENCE [LARGE SCALE GENOMIC DNA]</scope>
    <source>
        <tissue evidence="8">Rhizome</tissue>
    </source>
</reference>
<feature type="region of interest" description="Disordered" evidence="5">
    <location>
        <begin position="1"/>
        <end position="30"/>
    </location>
</feature>